<protein>
    <submittedName>
        <fullName evidence="2">Crp/Fnr family transcriptional regulator</fullName>
    </submittedName>
</protein>
<sequence>MESKRIALLQQMPLFGGIQEDALSFLLGVSRDVHVRPGAFFFREGEPGESMFVLDAGTVEVRKKARQGALLLSRLGPGDCFGEMALIDLSPRSASVQALEDCSAFEIFAASLHQLYQRDLEQFALIQMNMARELSRRLRATDERLLG</sequence>
<dbReference type="PANTHER" id="PTHR24567:SF68">
    <property type="entry name" value="DNA-BINDING TRANSCRIPTIONAL DUAL REGULATOR CRP"/>
    <property type="match status" value="1"/>
</dbReference>
<name>A0A9D7DZD0_9PROT</name>
<proteinExistence type="predicted"/>
<dbReference type="GO" id="GO:0003700">
    <property type="term" value="F:DNA-binding transcription factor activity"/>
    <property type="evidence" value="ECO:0007669"/>
    <property type="project" value="TreeGrafter"/>
</dbReference>
<accession>A0A9D7DZD0</accession>
<dbReference type="InterPro" id="IPR050397">
    <property type="entry name" value="Env_Response_Regulators"/>
</dbReference>
<dbReference type="PANTHER" id="PTHR24567">
    <property type="entry name" value="CRP FAMILY TRANSCRIPTIONAL REGULATORY PROTEIN"/>
    <property type="match status" value="1"/>
</dbReference>
<dbReference type="SMART" id="SM00100">
    <property type="entry name" value="cNMP"/>
    <property type="match status" value="1"/>
</dbReference>
<dbReference type="PROSITE" id="PS50042">
    <property type="entry name" value="CNMP_BINDING_3"/>
    <property type="match status" value="1"/>
</dbReference>
<dbReference type="Pfam" id="PF00027">
    <property type="entry name" value="cNMP_binding"/>
    <property type="match status" value="1"/>
</dbReference>
<dbReference type="InterPro" id="IPR018488">
    <property type="entry name" value="cNMP-bd_CS"/>
</dbReference>
<dbReference type="SUPFAM" id="SSF51206">
    <property type="entry name" value="cAMP-binding domain-like"/>
    <property type="match status" value="1"/>
</dbReference>
<dbReference type="InterPro" id="IPR014710">
    <property type="entry name" value="RmlC-like_jellyroll"/>
</dbReference>
<organism evidence="2 3">
    <name type="scientific">Candidatus Methylophosphatis roskildensis</name>
    <dbReference type="NCBI Taxonomy" id="2899263"/>
    <lineage>
        <taxon>Bacteria</taxon>
        <taxon>Pseudomonadati</taxon>
        <taxon>Pseudomonadota</taxon>
        <taxon>Betaproteobacteria</taxon>
        <taxon>Nitrosomonadales</taxon>
        <taxon>Sterolibacteriaceae</taxon>
        <taxon>Candidatus Methylophosphatis</taxon>
    </lineage>
</organism>
<dbReference type="GO" id="GO:0005829">
    <property type="term" value="C:cytosol"/>
    <property type="evidence" value="ECO:0007669"/>
    <property type="project" value="TreeGrafter"/>
</dbReference>
<dbReference type="PROSITE" id="PS00889">
    <property type="entry name" value="CNMP_BINDING_2"/>
    <property type="match status" value="1"/>
</dbReference>
<evidence type="ECO:0000313" key="2">
    <source>
        <dbReference type="EMBL" id="MBK6973708.1"/>
    </source>
</evidence>
<dbReference type="Proteomes" id="UP000807785">
    <property type="component" value="Unassembled WGS sequence"/>
</dbReference>
<gene>
    <name evidence="2" type="ORF">IPH26_12460</name>
</gene>
<feature type="domain" description="Cyclic nucleotide-binding" evidence="1">
    <location>
        <begin position="14"/>
        <end position="115"/>
    </location>
</feature>
<evidence type="ECO:0000259" key="1">
    <source>
        <dbReference type="PROSITE" id="PS50042"/>
    </source>
</evidence>
<dbReference type="Gene3D" id="2.60.120.10">
    <property type="entry name" value="Jelly Rolls"/>
    <property type="match status" value="1"/>
</dbReference>
<dbReference type="PRINTS" id="PR00103">
    <property type="entry name" value="CAMPKINASE"/>
</dbReference>
<dbReference type="EMBL" id="JADJEV010000003">
    <property type="protein sequence ID" value="MBK6973708.1"/>
    <property type="molecule type" value="Genomic_DNA"/>
</dbReference>
<reference evidence="3" key="1">
    <citation type="journal article" date="2021" name="Nat. Commun.">
        <title>Connecting structure to function with the recovery of over 1000 high-quality metagenome-assembled genomes from activated sludge using long-read sequencing.</title>
        <authorList>
            <person name="Singleton C.M."/>
            <person name="Petriglieri F."/>
            <person name="Kristensen J.M."/>
            <person name="Kirkegaard R.H."/>
            <person name="Michaelsen T.Y."/>
            <person name="Andersen M.H."/>
            <person name="Kondrotaite Z."/>
            <person name="Karst S.M."/>
            <person name="Dueholm M.S."/>
            <person name="Nielsen P.H."/>
            <person name="Albertsen M."/>
        </authorList>
    </citation>
    <scope>NUCLEOTIDE SEQUENCE [LARGE SCALE GENOMIC DNA]</scope>
</reference>
<dbReference type="InterPro" id="IPR018490">
    <property type="entry name" value="cNMP-bd_dom_sf"/>
</dbReference>
<comment type="caution">
    <text evidence="2">The sequence shown here is derived from an EMBL/GenBank/DDBJ whole genome shotgun (WGS) entry which is preliminary data.</text>
</comment>
<evidence type="ECO:0000313" key="3">
    <source>
        <dbReference type="Proteomes" id="UP000807785"/>
    </source>
</evidence>
<dbReference type="AlphaFoldDB" id="A0A9D7DZD0"/>
<dbReference type="CDD" id="cd00038">
    <property type="entry name" value="CAP_ED"/>
    <property type="match status" value="1"/>
</dbReference>
<dbReference type="InterPro" id="IPR000595">
    <property type="entry name" value="cNMP-bd_dom"/>
</dbReference>